<sequence>MTKTYLETLLDSLEAFPDEELAHDQGDELYLRNWGFTVYRTAYGPGSQQKWDTLMETINAQARDQVMKSQATENDPPNRLEKALSLYRMDYRSDKGSLEGRTQDELRQYYKNGVGGAPMNRRFHWHRLFLVVDEEVLETGGGTGQPWIKCVDADYDPEDYIPRGRLRYRSQVYFGWIKITTRSLADLWIEQLSIWGLDSVVHTGHPHHEHVWDSYLSLKSLG</sequence>
<gene>
    <name evidence="1" type="ORF">VFPPC_14521</name>
</gene>
<dbReference type="STRING" id="1380566.A0A179FCM2"/>
<dbReference type="GeneID" id="28856283"/>
<evidence type="ECO:0000313" key="2">
    <source>
        <dbReference type="Proteomes" id="UP000078397"/>
    </source>
</evidence>
<dbReference type="KEGG" id="pchm:VFPPC_14521"/>
<dbReference type="EMBL" id="LSBJ02000006">
    <property type="protein sequence ID" value="OAQ63127.1"/>
    <property type="molecule type" value="Genomic_DNA"/>
</dbReference>
<comment type="caution">
    <text evidence="1">The sequence shown here is derived from an EMBL/GenBank/DDBJ whole genome shotgun (WGS) entry which is preliminary data.</text>
</comment>
<reference evidence="1 2" key="1">
    <citation type="journal article" date="2016" name="PLoS Pathog.">
        <title>Biosynthesis of antibiotic leucinostatins in bio-control fungus Purpureocillium lilacinum and their inhibition on phytophthora revealed by genome mining.</title>
        <authorList>
            <person name="Wang G."/>
            <person name="Liu Z."/>
            <person name="Lin R."/>
            <person name="Li E."/>
            <person name="Mao Z."/>
            <person name="Ling J."/>
            <person name="Yang Y."/>
            <person name="Yin W.B."/>
            <person name="Xie B."/>
        </authorList>
    </citation>
    <scope>NUCLEOTIDE SEQUENCE [LARGE SCALE GENOMIC DNA]</scope>
    <source>
        <strain evidence="1">170</strain>
    </source>
</reference>
<dbReference type="OrthoDB" id="6499973at2759"/>
<accession>A0A179FCM2</accession>
<dbReference type="Proteomes" id="UP000078397">
    <property type="component" value="Unassembled WGS sequence"/>
</dbReference>
<dbReference type="RefSeq" id="XP_018140707.1">
    <property type="nucleotide sequence ID" value="XM_018292289.1"/>
</dbReference>
<dbReference type="AlphaFoldDB" id="A0A179FCM2"/>
<protein>
    <submittedName>
        <fullName evidence="1">Uncharacterized protein</fullName>
    </submittedName>
</protein>
<organism evidence="1 2">
    <name type="scientific">Pochonia chlamydosporia 170</name>
    <dbReference type="NCBI Taxonomy" id="1380566"/>
    <lineage>
        <taxon>Eukaryota</taxon>
        <taxon>Fungi</taxon>
        <taxon>Dikarya</taxon>
        <taxon>Ascomycota</taxon>
        <taxon>Pezizomycotina</taxon>
        <taxon>Sordariomycetes</taxon>
        <taxon>Hypocreomycetidae</taxon>
        <taxon>Hypocreales</taxon>
        <taxon>Clavicipitaceae</taxon>
        <taxon>Pochonia</taxon>
    </lineage>
</organism>
<proteinExistence type="predicted"/>
<keyword evidence="2" id="KW-1185">Reference proteome</keyword>
<evidence type="ECO:0000313" key="1">
    <source>
        <dbReference type="EMBL" id="OAQ63127.1"/>
    </source>
</evidence>
<name>A0A179FCM2_METCM</name>